<feature type="active site" description="Charge relay system" evidence="8 9">
    <location>
        <position position="184"/>
    </location>
</feature>
<keyword evidence="6 9" id="KW-0378">Hydrolase</keyword>
<evidence type="ECO:0000256" key="11">
    <source>
        <dbReference type="SAM" id="SignalP"/>
    </source>
</evidence>
<dbReference type="PANTHER" id="PTHR43806:SF65">
    <property type="entry name" value="SERINE PROTEASE APRX"/>
    <property type="match status" value="1"/>
</dbReference>
<evidence type="ECO:0000256" key="1">
    <source>
        <dbReference type="ARBA" id="ARBA00011073"/>
    </source>
</evidence>
<keyword evidence="2" id="KW-0134">Cell wall</keyword>
<evidence type="ECO:0000256" key="7">
    <source>
        <dbReference type="ARBA" id="ARBA00022825"/>
    </source>
</evidence>
<dbReference type="InterPro" id="IPR023827">
    <property type="entry name" value="Peptidase_S8_Asp-AS"/>
</dbReference>
<sequence length="1065" mass="107572">MAVQPKLPVLIATATALALAASAVPAHAETRSGADSFVRMSTDGPIGTTFTPRSLDGSKKVDVMVQLTGDPVAVVQAKAGGSLTGSQRTAVKAKLRKAQDALTGEITAGGGKVVAKLQSAYNGIRVRIARNKAAALAGLPGVTAVHALTPKSLNNTVSVPFLGVPQAWQATGKTGKGVKVAVIDTGIDYTHADFGGPGTVAAYTAARANSAATLPTNSTLFGPSAPRVKGGYDFAGDGYDADGTTGSATPTPDANPLDCEGHGTHVAGTTGGGGVTASGAAYTGPYDESTPSKKFTVGPGVAPEVDLYALKVFGCTGTTDLSVQAIDWAVDHQMDVINLSLGAPFGQSDDPDAVAAANAVAAGVVVVASAGNEGGNPYLVGSPAVGKGVIGVAAVDSAETFPGAELSVGSTSVQAINANDAALPSGTLKLVNIPDQPGTADVNESLGCSVESFTAAGIKAGENQIAVVERGSCARAAKAIFGQKAGAAAVVMTNTDPGFPPFEGKILSNPDDGEAYQVTIPFLGVTSDGGATLADAEGAQVGFSASTVTNPVYRAVADFSSAGPSTTESGLSPNVAAPGVSIFSAAVGTGSDGQVESGTSMAAPHVAGVAALAVQAHPNWTASQVAAAVVGTADADKVAGYQVTQSGTGLVDALQAINTQTVVTGDSYRTSAGKIQEASLSFGFAEPSLAYVGAKSITISNLSDRPVTYRLSTQAGPQSRPASMVLGTKKLTVKARSQATVPVLLSVPAASIGTSLSGEDQFSFRQVSGAVVVSSSAGELKVPYLLVPRAQARLDARLAADKQLGLFTAANATPKKGSKPTAVRPSYDLKLKLANFGGALPALADIYTWGLADKAKDLPKGSVASGYDLRAVGVQSFGDPDDPLMVFAINSHNRWSNAASIEFDVDVDTNRDGESDKVVIGYDSGYIRNGEYNGLMEAFVMDVASGEVTPSGYLAQAPTDSSTILLPVNASQLGLSATSGAFKYTASAYTVLGLGEDSFDGWASYDPFHKPFTDSDQVMVGRNKTAKLTVVANQAAYAAQKPKGLMVVSVDNKSGASEAALLRTR</sequence>
<accession>A0A2A9CWH4</accession>
<dbReference type="InterPro" id="IPR050131">
    <property type="entry name" value="Peptidase_S8_subtilisin-like"/>
</dbReference>
<evidence type="ECO:0000256" key="10">
    <source>
        <dbReference type="RuleBase" id="RU003355"/>
    </source>
</evidence>
<dbReference type="InterPro" id="IPR015500">
    <property type="entry name" value="Peptidase_S8_subtilisin-rel"/>
</dbReference>
<dbReference type="GO" id="GO:0006508">
    <property type="term" value="P:proteolysis"/>
    <property type="evidence" value="ECO:0007669"/>
    <property type="project" value="UniProtKB-KW"/>
</dbReference>
<dbReference type="InterPro" id="IPR023828">
    <property type="entry name" value="Peptidase_S8_Ser-AS"/>
</dbReference>
<dbReference type="Gene3D" id="3.50.30.30">
    <property type="match status" value="1"/>
</dbReference>
<dbReference type="PRINTS" id="PR00723">
    <property type="entry name" value="SUBTILISIN"/>
</dbReference>
<keyword evidence="3" id="KW-0964">Secreted</keyword>
<feature type="active site" description="Charge relay system" evidence="8 9">
    <location>
        <position position="262"/>
    </location>
</feature>
<dbReference type="AlphaFoldDB" id="A0A2A9CWH4"/>
<dbReference type="InterPro" id="IPR000209">
    <property type="entry name" value="Peptidase_S8/S53_dom"/>
</dbReference>
<dbReference type="CDD" id="cd07474">
    <property type="entry name" value="Peptidases_S8_subtilisin_Vpr-like"/>
    <property type="match status" value="1"/>
</dbReference>
<evidence type="ECO:0000256" key="4">
    <source>
        <dbReference type="ARBA" id="ARBA00022670"/>
    </source>
</evidence>
<dbReference type="Proteomes" id="UP000226079">
    <property type="component" value="Unassembled WGS sequence"/>
</dbReference>
<dbReference type="Pfam" id="PF02225">
    <property type="entry name" value="PA"/>
    <property type="match status" value="1"/>
</dbReference>
<keyword evidence="15" id="KW-1185">Reference proteome</keyword>
<evidence type="ECO:0000259" key="12">
    <source>
        <dbReference type="Pfam" id="PF00082"/>
    </source>
</evidence>
<keyword evidence="5 11" id="KW-0732">Signal</keyword>
<feature type="domain" description="PA" evidence="13">
    <location>
        <begin position="444"/>
        <end position="533"/>
    </location>
</feature>
<dbReference type="InterPro" id="IPR036852">
    <property type="entry name" value="Peptidase_S8/S53_dom_sf"/>
</dbReference>
<dbReference type="PROSITE" id="PS51892">
    <property type="entry name" value="SUBTILASE"/>
    <property type="match status" value="1"/>
</dbReference>
<dbReference type="PROSITE" id="PS00136">
    <property type="entry name" value="SUBTILASE_ASP"/>
    <property type="match status" value="1"/>
</dbReference>
<keyword evidence="7 9" id="KW-0720">Serine protease</keyword>
<comment type="caution">
    <text evidence="14">The sequence shown here is derived from an EMBL/GenBank/DDBJ whole genome shotgun (WGS) entry which is preliminary data.</text>
</comment>
<feature type="active site" description="Charge relay system" evidence="8 9">
    <location>
        <position position="600"/>
    </location>
</feature>
<evidence type="ECO:0000313" key="14">
    <source>
        <dbReference type="EMBL" id="PFG18022.1"/>
    </source>
</evidence>
<feature type="signal peptide" evidence="11">
    <location>
        <begin position="1"/>
        <end position="28"/>
    </location>
</feature>
<evidence type="ECO:0000256" key="8">
    <source>
        <dbReference type="PIRSR" id="PIRSR615500-1"/>
    </source>
</evidence>
<evidence type="ECO:0000256" key="5">
    <source>
        <dbReference type="ARBA" id="ARBA00022729"/>
    </source>
</evidence>
<feature type="domain" description="Peptidase S8/S53" evidence="12">
    <location>
        <begin position="175"/>
        <end position="636"/>
    </location>
</feature>
<dbReference type="Pfam" id="PF00082">
    <property type="entry name" value="Peptidase_S8"/>
    <property type="match status" value="1"/>
</dbReference>
<dbReference type="EMBL" id="PDJC01000001">
    <property type="protein sequence ID" value="PFG18022.1"/>
    <property type="molecule type" value="Genomic_DNA"/>
</dbReference>
<proteinExistence type="inferred from homology"/>
<evidence type="ECO:0000256" key="9">
    <source>
        <dbReference type="PROSITE-ProRule" id="PRU01240"/>
    </source>
</evidence>
<evidence type="ECO:0000256" key="6">
    <source>
        <dbReference type="ARBA" id="ARBA00022801"/>
    </source>
</evidence>
<dbReference type="PANTHER" id="PTHR43806">
    <property type="entry name" value="PEPTIDASE S8"/>
    <property type="match status" value="1"/>
</dbReference>
<protein>
    <submittedName>
        <fullName evidence="14">PA domain-containing protein</fullName>
    </submittedName>
</protein>
<gene>
    <name evidence="14" type="ORF">ATK74_2602</name>
</gene>
<keyword evidence="4 9" id="KW-0645">Protease</keyword>
<evidence type="ECO:0000256" key="3">
    <source>
        <dbReference type="ARBA" id="ARBA00022525"/>
    </source>
</evidence>
<evidence type="ECO:0000259" key="13">
    <source>
        <dbReference type="Pfam" id="PF02225"/>
    </source>
</evidence>
<dbReference type="InterPro" id="IPR034213">
    <property type="entry name" value="S8_Vpr-like"/>
</dbReference>
<dbReference type="Gene3D" id="3.40.50.200">
    <property type="entry name" value="Peptidase S8/S53 domain"/>
    <property type="match status" value="1"/>
</dbReference>
<evidence type="ECO:0000256" key="2">
    <source>
        <dbReference type="ARBA" id="ARBA00022512"/>
    </source>
</evidence>
<reference evidence="14 15" key="1">
    <citation type="submission" date="2017-10" db="EMBL/GenBank/DDBJ databases">
        <title>Sequencing the genomes of 1000 actinobacteria strains.</title>
        <authorList>
            <person name="Klenk H.-P."/>
        </authorList>
    </citation>
    <scope>NUCLEOTIDE SEQUENCE [LARGE SCALE GENOMIC DNA]</scope>
    <source>
        <strain evidence="14 15">DSM 15597</strain>
    </source>
</reference>
<dbReference type="SUPFAM" id="SSF52025">
    <property type="entry name" value="PA domain"/>
    <property type="match status" value="1"/>
</dbReference>
<comment type="similarity">
    <text evidence="1 9 10">Belongs to the peptidase S8 family.</text>
</comment>
<name>A0A2A9CWH4_9ACTN</name>
<evidence type="ECO:0000313" key="15">
    <source>
        <dbReference type="Proteomes" id="UP000226079"/>
    </source>
</evidence>
<dbReference type="PROSITE" id="PS00138">
    <property type="entry name" value="SUBTILASE_SER"/>
    <property type="match status" value="1"/>
</dbReference>
<dbReference type="InterPro" id="IPR003137">
    <property type="entry name" value="PA_domain"/>
</dbReference>
<feature type="chain" id="PRO_5013355389" evidence="11">
    <location>
        <begin position="29"/>
        <end position="1065"/>
    </location>
</feature>
<organism evidence="14 15">
    <name type="scientific">Propionicimonas paludicola</name>
    <dbReference type="NCBI Taxonomy" id="185243"/>
    <lineage>
        <taxon>Bacteria</taxon>
        <taxon>Bacillati</taxon>
        <taxon>Actinomycetota</taxon>
        <taxon>Actinomycetes</taxon>
        <taxon>Propionibacteriales</taxon>
        <taxon>Nocardioidaceae</taxon>
        <taxon>Propionicimonas</taxon>
    </lineage>
</organism>
<dbReference type="GO" id="GO:0004252">
    <property type="term" value="F:serine-type endopeptidase activity"/>
    <property type="evidence" value="ECO:0007669"/>
    <property type="project" value="UniProtKB-UniRule"/>
</dbReference>
<dbReference type="InterPro" id="IPR046450">
    <property type="entry name" value="PA_dom_sf"/>
</dbReference>
<dbReference type="SUPFAM" id="SSF52743">
    <property type="entry name" value="Subtilisin-like"/>
    <property type="match status" value="1"/>
</dbReference>
<dbReference type="OrthoDB" id="614750at2"/>